<accession>A0A5P1FPQ8</accession>
<evidence type="ECO:0000313" key="2">
    <source>
        <dbReference type="EMBL" id="ONK80296.1"/>
    </source>
</evidence>
<feature type="region of interest" description="Disordered" evidence="1">
    <location>
        <begin position="1"/>
        <end position="43"/>
    </location>
</feature>
<dbReference type="AlphaFoldDB" id="A0A5P1FPQ8"/>
<gene>
    <name evidence="2" type="ORF">A4U43_C01F16050</name>
</gene>
<name>A0A5P1FPQ8_ASPOF</name>
<protein>
    <submittedName>
        <fullName evidence="2">Uncharacterized protein</fullName>
    </submittedName>
</protein>
<organism evidence="2 3">
    <name type="scientific">Asparagus officinalis</name>
    <name type="common">Garden asparagus</name>
    <dbReference type="NCBI Taxonomy" id="4686"/>
    <lineage>
        <taxon>Eukaryota</taxon>
        <taxon>Viridiplantae</taxon>
        <taxon>Streptophyta</taxon>
        <taxon>Embryophyta</taxon>
        <taxon>Tracheophyta</taxon>
        <taxon>Spermatophyta</taxon>
        <taxon>Magnoliopsida</taxon>
        <taxon>Liliopsida</taxon>
        <taxon>Asparagales</taxon>
        <taxon>Asparagaceae</taxon>
        <taxon>Asparagoideae</taxon>
        <taxon>Asparagus</taxon>
    </lineage>
</organism>
<dbReference type="Proteomes" id="UP000243459">
    <property type="component" value="Chromosome 1"/>
</dbReference>
<sequence>MADPDRPSPLTRLPLSSASASPRPSGSRILTDHGPTRRRNSRWRLANRPLLPRDVETPEVPSLLFSAAGFVVKSVLFQLNLLVSFLGIPFRLLKVSFLAAADPLGTVNKARNAVEGRFSSVWNGFVGRRQDLGELAGRFALGV</sequence>
<reference evidence="3" key="1">
    <citation type="journal article" date="2017" name="Nat. Commun.">
        <title>The asparagus genome sheds light on the origin and evolution of a young Y chromosome.</title>
        <authorList>
            <person name="Harkess A."/>
            <person name="Zhou J."/>
            <person name="Xu C."/>
            <person name="Bowers J.E."/>
            <person name="Van der Hulst R."/>
            <person name="Ayyampalayam S."/>
            <person name="Mercati F."/>
            <person name="Riccardi P."/>
            <person name="McKain M.R."/>
            <person name="Kakrana A."/>
            <person name="Tang H."/>
            <person name="Ray J."/>
            <person name="Groenendijk J."/>
            <person name="Arikit S."/>
            <person name="Mathioni S.M."/>
            <person name="Nakano M."/>
            <person name="Shan H."/>
            <person name="Telgmann-Rauber A."/>
            <person name="Kanno A."/>
            <person name="Yue Z."/>
            <person name="Chen H."/>
            <person name="Li W."/>
            <person name="Chen Y."/>
            <person name="Xu X."/>
            <person name="Zhang Y."/>
            <person name="Luo S."/>
            <person name="Chen H."/>
            <person name="Gao J."/>
            <person name="Mao Z."/>
            <person name="Pires J.C."/>
            <person name="Luo M."/>
            <person name="Kudrna D."/>
            <person name="Wing R.A."/>
            <person name="Meyers B.C."/>
            <person name="Yi K."/>
            <person name="Kong H."/>
            <person name="Lavrijsen P."/>
            <person name="Sunseri F."/>
            <person name="Falavigna A."/>
            <person name="Ye Y."/>
            <person name="Leebens-Mack J.H."/>
            <person name="Chen G."/>
        </authorList>
    </citation>
    <scope>NUCLEOTIDE SEQUENCE [LARGE SCALE GENOMIC DNA]</scope>
    <source>
        <strain evidence="3">cv. DH0086</strain>
    </source>
</reference>
<evidence type="ECO:0000313" key="3">
    <source>
        <dbReference type="Proteomes" id="UP000243459"/>
    </source>
</evidence>
<dbReference type="EMBL" id="CM007381">
    <property type="protein sequence ID" value="ONK80296.1"/>
    <property type="molecule type" value="Genomic_DNA"/>
</dbReference>
<keyword evidence="3" id="KW-1185">Reference proteome</keyword>
<feature type="compositionally biased region" description="Low complexity" evidence="1">
    <location>
        <begin position="8"/>
        <end position="25"/>
    </location>
</feature>
<evidence type="ECO:0000256" key="1">
    <source>
        <dbReference type="SAM" id="MobiDB-lite"/>
    </source>
</evidence>
<dbReference type="Gramene" id="ONK80296">
    <property type="protein sequence ID" value="ONK80296"/>
    <property type="gene ID" value="A4U43_C01F16050"/>
</dbReference>
<proteinExistence type="predicted"/>